<evidence type="ECO:0000259" key="6">
    <source>
        <dbReference type="Pfam" id="PF01266"/>
    </source>
</evidence>
<keyword evidence="4 7" id="KW-0560">Oxidoreductase</keyword>
<dbReference type="SUPFAM" id="SSF51905">
    <property type="entry name" value="FAD/NAD(P)-binding domain"/>
    <property type="match status" value="1"/>
</dbReference>
<dbReference type="AlphaFoldDB" id="A0A7V6A204"/>
<keyword evidence="2" id="KW-0285">Flavoprotein</keyword>
<dbReference type="Gene3D" id="3.50.50.60">
    <property type="entry name" value="FAD/NAD(P)-binding domain"/>
    <property type="match status" value="1"/>
</dbReference>
<dbReference type="PANTHER" id="PTHR43104">
    <property type="entry name" value="L-2-HYDROXYGLUTARATE DEHYDROGENASE, MITOCHONDRIAL"/>
    <property type="match status" value="1"/>
</dbReference>
<evidence type="ECO:0000256" key="4">
    <source>
        <dbReference type="ARBA" id="ARBA00023002"/>
    </source>
</evidence>
<comment type="similarity">
    <text evidence="5">Belongs to the L2HGDH family.</text>
</comment>
<dbReference type="EMBL" id="DTGR01000056">
    <property type="protein sequence ID" value="HHS28792.1"/>
    <property type="molecule type" value="Genomic_DNA"/>
</dbReference>
<reference evidence="7" key="1">
    <citation type="journal article" date="2020" name="mSystems">
        <title>Genome- and Community-Level Interaction Insights into Carbon Utilization and Element Cycling Functions of Hydrothermarchaeota in Hydrothermal Sediment.</title>
        <authorList>
            <person name="Zhou Z."/>
            <person name="Liu Y."/>
            <person name="Xu W."/>
            <person name="Pan J."/>
            <person name="Luo Z.H."/>
            <person name="Li M."/>
        </authorList>
    </citation>
    <scope>NUCLEOTIDE SEQUENCE [LARGE SCALE GENOMIC DNA]</scope>
    <source>
        <strain evidence="7">SpSt-767</strain>
    </source>
</reference>
<name>A0A7V6A204_9BACT</name>
<organism evidence="7">
    <name type="scientific">Desulfobacca acetoxidans</name>
    <dbReference type="NCBI Taxonomy" id="60893"/>
    <lineage>
        <taxon>Bacteria</taxon>
        <taxon>Pseudomonadati</taxon>
        <taxon>Thermodesulfobacteriota</taxon>
        <taxon>Desulfobaccia</taxon>
        <taxon>Desulfobaccales</taxon>
        <taxon>Desulfobaccaceae</taxon>
        <taxon>Desulfobacca</taxon>
    </lineage>
</organism>
<comment type="cofactor">
    <cofactor evidence="1">
        <name>FAD</name>
        <dbReference type="ChEBI" id="CHEBI:57692"/>
    </cofactor>
</comment>
<protein>
    <submittedName>
        <fullName evidence="7">L-2-hydroxyglutarate oxidase</fullName>
        <ecNumber evidence="7">1.1.3.-</ecNumber>
    </submittedName>
</protein>
<dbReference type="InterPro" id="IPR006076">
    <property type="entry name" value="FAD-dep_OxRdtase"/>
</dbReference>
<dbReference type="NCBIfam" id="NF008726">
    <property type="entry name" value="PRK11728.1"/>
    <property type="match status" value="1"/>
</dbReference>
<accession>A0A7V6A204</accession>
<evidence type="ECO:0000313" key="7">
    <source>
        <dbReference type="EMBL" id="HHS28792.1"/>
    </source>
</evidence>
<feature type="domain" description="FAD dependent oxidoreductase" evidence="6">
    <location>
        <begin position="5"/>
        <end position="392"/>
    </location>
</feature>
<dbReference type="Pfam" id="PF01266">
    <property type="entry name" value="DAO"/>
    <property type="match status" value="1"/>
</dbReference>
<dbReference type="GO" id="GO:0005737">
    <property type="term" value="C:cytoplasm"/>
    <property type="evidence" value="ECO:0007669"/>
    <property type="project" value="TreeGrafter"/>
</dbReference>
<evidence type="ECO:0000256" key="2">
    <source>
        <dbReference type="ARBA" id="ARBA00022630"/>
    </source>
</evidence>
<evidence type="ECO:0000256" key="3">
    <source>
        <dbReference type="ARBA" id="ARBA00022827"/>
    </source>
</evidence>
<dbReference type="EC" id="1.1.3.-" evidence="7"/>
<comment type="caution">
    <text evidence="7">The sequence shown here is derived from an EMBL/GenBank/DDBJ whole genome shotgun (WGS) entry which is preliminary data.</text>
</comment>
<dbReference type="GO" id="GO:0047545">
    <property type="term" value="F:(S)-2-hydroxyglutarate dehydrogenase activity"/>
    <property type="evidence" value="ECO:0007669"/>
    <property type="project" value="TreeGrafter"/>
</dbReference>
<evidence type="ECO:0000256" key="5">
    <source>
        <dbReference type="ARBA" id="ARBA00037941"/>
    </source>
</evidence>
<sequence length="401" mass="44203">MKTPDLIIVGGGIVGLATAYRFVNRYPQKTVIILEKEAEVARHQSGHNSGVMHSGIYYKPGTFKAAYCRAGKTALEDFCAREGIEVRHCGKVIVATCESELSQLHTLYDRGRAGGIRCELIEPGRLKELEPHAAGLMAIHVPETGIVDFSLVCRRLAECVTAAGAVIIPRARVRGFTETGREIRVKSNRGEFRSRFLVNCAGLQADRVAAYGNAPLPVKVLPFRGEYYKLTPEAAHLCQTLIYPVPDPRFPFLGVHLTRTITGIVKCGPNAVLALAREGYQRRNLNPGDAWETLTYPGFIRMAARYWRTGLMEMWRSVNKHTFLLGLQRLVPEVSLEHLLPGPTGVRAQAVSRNGRMVDDFAFLESHRLIHVLNAPSPGATASLSLGQALVDKLSQRISVD</sequence>
<dbReference type="PANTHER" id="PTHR43104:SF2">
    <property type="entry name" value="L-2-HYDROXYGLUTARATE DEHYDROGENASE, MITOCHONDRIAL"/>
    <property type="match status" value="1"/>
</dbReference>
<dbReference type="InterPro" id="IPR036188">
    <property type="entry name" value="FAD/NAD-bd_sf"/>
</dbReference>
<evidence type="ECO:0000256" key="1">
    <source>
        <dbReference type="ARBA" id="ARBA00001974"/>
    </source>
</evidence>
<proteinExistence type="inferred from homology"/>
<keyword evidence="3" id="KW-0274">FAD</keyword>
<dbReference type="Gene3D" id="3.30.9.10">
    <property type="entry name" value="D-Amino Acid Oxidase, subunit A, domain 2"/>
    <property type="match status" value="1"/>
</dbReference>
<gene>
    <name evidence="7" type="primary">lhgO</name>
    <name evidence="7" type="ORF">ENV52_03710</name>
</gene>